<dbReference type="AlphaFoldDB" id="A0A3N4HU50"/>
<evidence type="ECO:0000256" key="1">
    <source>
        <dbReference type="SAM" id="SignalP"/>
    </source>
</evidence>
<reference evidence="2 3" key="1">
    <citation type="journal article" date="2018" name="Nat. Ecol. Evol.">
        <title>Pezizomycetes genomes reveal the molecular basis of ectomycorrhizal truffle lifestyle.</title>
        <authorList>
            <person name="Murat C."/>
            <person name="Payen T."/>
            <person name="Noel B."/>
            <person name="Kuo A."/>
            <person name="Morin E."/>
            <person name="Chen J."/>
            <person name="Kohler A."/>
            <person name="Krizsan K."/>
            <person name="Balestrini R."/>
            <person name="Da Silva C."/>
            <person name="Montanini B."/>
            <person name="Hainaut M."/>
            <person name="Levati E."/>
            <person name="Barry K.W."/>
            <person name="Belfiori B."/>
            <person name="Cichocki N."/>
            <person name="Clum A."/>
            <person name="Dockter R.B."/>
            <person name="Fauchery L."/>
            <person name="Guy J."/>
            <person name="Iotti M."/>
            <person name="Le Tacon F."/>
            <person name="Lindquist E.A."/>
            <person name="Lipzen A."/>
            <person name="Malagnac F."/>
            <person name="Mello A."/>
            <person name="Molinier V."/>
            <person name="Miyauchi S."/>
            <person name="Poulain J."/>
            <person name="Riccioni C."/>
            <person name="Rubini A."/>
            <person name="Sitrit Y."/>
            <person name="Splivallo R."/>
            <person name="Traeger S."/>
            <person name="Wang M."/>
            <person name="Zifcakova L."/>
            <person name="Wipf D."/>
            <person name="Zambonelli A."/>
            <person name="Paolocci F."/>
            <person name="Nowrousian M."/>
            <person name="Ottonello S."/>
            <person name="Baldrian P."/>
            <person name="Spatafora J.W."/>
            <person name="Henrissat B."/>
            <person name="Nagy L.G."/>
            <person name="Aury J.M."/>
            <person name="Wincker P."/>
            <person name="Grigoriev I.V."/>
            <person name="Bonfante P."/>
            <person name="Martin F.M."/>
        </authorList>
    </citation>
    <scope>NUCLEOTIDE SEQUENCE [LARGE SCALE GENOMIC DNA]</scope>
    <source>
        <strain evidence="2 3">RN42</strain>
    </source>
</reference>
<dbReference type="Proteomes" id="UP000275078">
    <property type="component" value="Unassembled WGS sequence"/>
</dbReference>
<keyword evidence="3" id="KW-1185">Reference proteome</keyword>
<protein>
    <submittedName>
        <fullName evidence="2">Uncharacterized protein</fullName>
    </submittedName>
</protein>
<keyword evidence="1" id="KW-0732">Signal</keyword>
<dbReference type="EMBL" id="ML119829">
    <property type="protein sequence ID" value="RPA73204.1"/>
    <property type="molecule type" value="Genomic_DNA"/>
</dbReference>
<feature type="chain" id="PRO_5017946207" evidence="1">
    <location>
        <begin position="20"/>
        <end position="233"/>
    </location>
</feature>
<name>A0A3N4HU50_ASCIM</name>
<feature type="signal peptide" evidence="1">
    <location>
        <begin position="1"/>
        <end position="19"/>
    </location>
</feature>
<accession>A0A3N4HU50</accession>
<organism evidence="2 3">
    <name type="scientific">Ascobolus immersus RN42</name>
    <dbReference type="NCBI Taxonomy" id="1160509"/>
    <lineage>
        <taxon>Eukaryota</taxon>
        <taxon>Fungi</taxon>
        <taxon>Dikarya</taxon>
        <taxon>Ascomycota</taxon>
        <taxon>Pezizomycotina</taxon>
        <taxon>Pezizomycetes</taxon>
        <taxon>Pezizales</taxon>
        <taxon>Ascobolaceae</taxon>
        <taxon>Ascobolus</taxon>
    </lineage>
</organism>
<gene>
    <name evidence="2" type="ORF">BJ508DRAFT_419124</name>
</gene>
<evidence type="ECO:0000313" key="3">
    <source>
        <dbReference type="Proteomes" id="UP000275078"/>
    </source>
</evidence>
<proteinExistence type="predicted"/>
<sequence length="233" mass="25079">MKFSSILTFFTILATSALAVPVPASTAPAPTEWAADTDSKAIEKLFNGVAALKGKNPEVGVRYIFEIRKPLPAGFDATKLNNNELADKKKLKPEVQAEHEKVLLKLKALQKSIGYEHAALVAITLKAGETGPPKNRRGTWVLDSAGSKKLDFKGGPKGLSGKDESQFANQNLPFRTVLLSGTNIYKGKTTKTIAQIEKVQSDLAATKKYSLDAPQYYCGTIASDLASKLALSQ</sequence>
<evidence type="ECO:0000313" key="2">
    <source>
        <dbReference type="EMBL" id="RPA73204.1"/>
    </source>
</evidence>